<accession>A0ABD5YJU4</accession>
<comment type="caution">
    <text evidence="1">The sequence shown here is derived from an EMBL/GenBank/DDBJ whole genome shotgun (WGS) entry which is preliminary data.</text>
</comment>
<dbReference type="GeneID" id="76199154"/>
<dbReference type="InterPro" id="IPR043129">
    <property type="entry name" value="ATPase_NBD"/>
</dbReference>
<name>A0ABD5YJU4_9EURY</name>
<organism evidence="1 2">
    <name type="scientific">Halocatena marina</name>
    <dbReference type="NCBI Taxonomy" id="2934937"/>
    <lineage>
        <taxon>Archaea</taxon>
        <taxon>Methanobacteriati</taxon>
        <taxon>Methanobacteriota</taxon>
        <taxon>Stenosarchaea group</taxon>
        <taxon>Halobacteria</taxon>
        <taxon>Halobacteriales</taxon>
        <taxon>Natronomonadaceae</taxon>
        <taxon>Halocatena</taxon>
    </lineage>
</organism>
<reference evidence="1 2" key="1">
    <citation type="journal article" date="2019" name="Int. J. Syst. Evol. Microbiol.">
        <title>The Global Catalogue of Microorganisms (GCM) 10K type strain sequencing project: providing services to taxonomists for standard genome sequencing and annotation.</title>
        <authorList>
            <consortium name="The Broad Institute Genomics Platform"/>
            <consortium name="The Broad Institute Genome Sequencing Center for Infectious Disease"/>
            <person name="Wu L."/>
            <person name="Ma J."/>
        </authorList>
    </citation>
    <scope>NUCLEOTIDE SEQUENCE [LARGE SCALE GENOMIC DNA]</scope>
    <source>
        <strain evidence="1 2">RDMS1</strain>
    </source>
</reference>
<protein>
    <submittedName>
        <fullName evidence="1">Uncharacterized protein</fullName>
    </submittedName>
</protein>
<dbReference type="AlphaFoldDB" id="A0ABD5YJU4"/>
<evidence type="ECO:0000313" key="2">
    <source>
        <dbReference type="Proteomes" id="UP001596417"/>
    </source>
</evidence>
<dbReference type="SUPFAM" id="SSF53067">
    <property type="entry name" value="Actin-like ATPase domain"/>
    <property type="match status" value="1"/>
</dbReference>
<dbReference type="RefSeq" id="WP_248905704.1">
    <property type="nucleotide sequence ID" value="NZ_CP109979.1"/>
</dbReference>
<keyword evidence="2" id="KW-1185">Reference proteome</keyword>
<proteinExistence type="predicted"/>
<sequence length="341" mass="37240">MFVGIDHSTTGVKTCLLSEDGSSEVVTVDRSPDEDCDWSYLEILQEHVDLNDIEMVSYGYSYGDNIDSVIDITQTENRGIVDTLGLGHEFGTGTLIYDELQQSGIPTTVFPGIHDGLDTIHPYFSHYSPLTGADKFATARYAQEVVENHIISPQAQEGTFIAANVSSSAMASYVDRGSLRGAFHWIGLIHGWGDVECLRQIQRGEQDLHDAFMKSGLLCRSGYEFEDVKGIPPEELLELVYCATLHNVYSLVPFSEHLGSGLDGIVLSGRLSRIEEPFDMQGRLRDELSEIAPVHVCQGKSTALGAAFVARDVASDASETLGVPIQFDSANTSARAIRSNV</sequence>
<gene>
    <name evidence="1" type="ORF">ACFQL7_06805</name>
</gene>
<dbReference type="EMBL" id="JBHTAX010000001">
    <property type="protein sequence ID" value="MFC7189594.1"/>
    <property type="molecule type" value="Genomic_DNA"/>
</dbReference>
<dbReference type="Proteomes" id="UP001596417">
    <property type="component" value="Unassembled WGS sequence"/>
</dbReference>
<evidence type="ECO:0000313" key="1">
    <source>
        <dbReference type="EMBL" id="MFC7189594.1"/>
    </source>
</evidence>